<dbReference type="PANTHER" id="PTHR15092">
    <property type="entry name" value="POLY A -SPECIFIC RIBONUCLEASE/TARGET OF EGR1, MEMBER 1"/>
    <property type="match status" value="1"/>
</dbReference>
<dbReference type="Pfam" id="PF04857">
    <property type="entry name" value="CAF1"/>
    <property type="match status" value="1"/>
</dbReference>
<sequence>MDVDCFNFKTHLPLILTTIAKSRFVAFDLELSGIPSRQTNRPRGQPSDDSGKQTLQQRYSETKAAAERFQILQIGLTCVEEDIDSGKYVMHPFNLTLSPLIDKRLKLEREFTYRSGAVDFLLGHNFQFDAAFTRGITYLSFEEEANARAIAIADWGGDTLPDIGIRPDDVENLDLMRRVREEVLVWQQQDKKEQPAFLNIAPTGSGMTDSNTRGFNGYQKRLIHQLIRAEYPDIVSVSRQNFVQLLPLDHEREELVLTRKRKVMERNLIQQIGMRWVIEAMCNKAETVLDSDIVSPISASTVFRNTLLEGSPAKDKSSGDLPHQFQKLSNAGTILVGHNLFLDLIYLYQCFFGPLPELVEDFQSIMGLLFPLIIDTKYLADMLNANSPRYKSSLEEIDQELSKGPSPSIEIPPEYNKYYTSTRLHEAGFDSFLTAKVVTRLAAKMTGYNKTFVVDTPAADLDGHAASSEDNAENNTADIYLDPHVDVFGNVTNRPSTGDGSQPVLTLNKEGEAVDDAARWQLVLV</sequence>
<dbReference type="GO" id="GO:0000289">
    <property type="term" value="P:nuclear-transcribed mRNA poly(A) tail shortening"/>
    <property type="evidence" value="ECO:0007669"/>
    <property type="project" value="TreeGrafter"/>
</dbReference>
<dbReference type="EMBL" id="JAPUFD010000008">
    <property type="protein sequence ID" value="MDI1488944.1"/>
    <property type="molecule type" value="Genomic_DNA"/>
</dbReference>
<dbReference type="InterPro" id="IPR036397">
    <property type="entry name" value="RNaseH_sf"/>
</dbReference>
<dbReference type="InterPro" id="IPR051181">
    <property type="entry name" value="CAF1_poly(A)_ribonucleases"/>
</dbReference>
<name>A0AA43QP50_9LECA</name>
<gene>
    <name evidence="3" type="ORF">OHK93_008221</name>
</gene>
<dbReference type="GO" id="GO:0000175">
    <property type="term" value="F:3'-5'-RNA exonuclease activity"/>
    <property type="evidence" value="ECO:0007669"/>
    <property type="project" value="TreeGrafter"/>
</dbReference>
<comment type="caution">
    <text evidence="3">The sequence shown here is derived from an EMBL/GenBank/DDBJ whole genome shotgun (WGS) entry which is preliminary data.</text>
</comment>
<evidence type="ECO:0000313" key="4">
    <source>
        <dbReference type="Proteomes" id="UP001161017"/>
    </source>
</evidence>
<dbReference type="Proteomes" id="UP001161017">
    <property type="component" value="Unassembled WGS sequence"/>
</dbReference>
<evidence type="ECO:0000256" key="2">
    <source>
        <dbReference type="SAM" id="MobiDB-lite"/>
    </source>
</evidence>
<organism evidence="3 4">
    <name type="scientific">Ramalina farinacea</name>
    <dbReference type="NCBI Taxonomy" id="258253"/>
    <lineage>
        <taxon>Eukaryota</taxon>
        <taxon>Fungi</taxon>
        <taxon>Dikarya</taxon>
        <taxon>Ascomycota</taxon>
        <taxon>Pezizomycotina</taxon>
        <taxon>Lecanoromycetes</taxon>
        <taxon>OSLEUM clade</taxon>
        <taxon>Lecanoromycetidae</taxon>
        <taxon>Lecanorales</taxon>
        <taxon>Lecanorineae</taxon>
        <taxon>Ramalinaceae</taxon>
        <taxon>Ramalina</taxon>
    </lineage>
</organism>
<reference evidence="3" key="1">
    <citation type="journal article" date="2023" name="Genome Biol. Evol.">
        <title>First Whole Genome Sequence and Flow Cytometry Genome Size Data for the Lichen-Forming Fungus Ramalina farinacea (Ascomycota).</title>
        <authorList>
            <person name="Llewellyn T."/>
            <person name="Mian S."/>
            <person name="Hill R."/>
            <person name="Leitch I.J."/>
            <person name="Gaya E."/>
        </authorList>
    </citation>
    <scope>NUCLEOTIDE SEQUENCE</scope>
    <source>
        <strain evidence="3">LIQ254RAFAR</strain>
    </source>
</reference>
<dbReference type="AlphaFoldDB" id="A0AA43QP50"/>
<accession>A0AA43QP50</accession>
<protein>
    <submittedName>
        <fullName evidence="3">Uncharacterized protein</fullName>
    </submittedName>
</protein>
<dbReference type="GO" id="GO:1990432">
    <property type="term" value="P:siRNA 3'-end processing"/>
    <property type="evidence" value="ECO:0007669"/>
    <property type="project" value="TreeGrafter"/>
</dbReference>
<dbReference type="GO" id="GO:0003723">
    <property type="term" value="F:RNA binding"/>
    <property type="evidence" value="ECO:0007669"/>
    <property type="project" value="TreeGrafter"/>
</dbReference>
<dbReference type="PANTHER" id="PTHR15092:SF22">
    <property type="entry name" value="POLY(A)-SPECIFIC RIBONUCLEASE PNLDC1"/>
    <property type="match status" value="1"/>
</dbReference>
<dbReference type="SUPFAM" id="SSF53098">
    <property type="entry name" value="Ribonuclease H-like"/>
    <property type="match status" value="1"/>
</dbReference>
<dbReference type="Gene3D" id="3.30.420.10">
    <property type="entry name" value="Ribonuclease H-like superfamily/Ribonuclease H"/>
    <property type="match status" value="2"/>
</dbReference>
<evidence type="ECO:0000313" key="3">
    <source>
        <dbReference type="EMBL" id="MDI1488944.1"/>
    </source>
</evidence>
<dbReference type="InterPro" id="IPR006941">
    <property type="entry name" value="RNase_CAF1"/>
</dbReference>
<evidence type="ECO:0000256" key="1">
    <source>
        <dbReference type="ARBA" id="ARBA00008372"/>
    </source>
</evidence>
<feature type="region of interest" description="Disordered" evidence="2">
    <location>
        <begin position="36"/>
        <end position="57"/>
    </location>
</feature>
<dbReference type="InterPro" id="IPR012337">
    <property type="entry name" value="RNaseH-like_sf"/>
</dbReference>
<proteinExistence type="inferred from homology"/>
<dbReference type="GO" id="GO:0005634">
    <property type="term" value="C:nucleus"/>
    <property type="evidence" value="ECO:0007669"/>
    <property type="project" value="TreeGrafter"/>
</dbReference>
<keyword evidence="4" id="KW-1185">Reference proteome</keyword>
<comment type="similarity">
    <text evidence="1">Belongs to the CAF1 family.</text>
</comment>
<dbReference type="GO" id="GO:1990431">
    <property type="term" value="P:priRNA 3'-end processing"/>
    <property type="evidence" value="ECO:0007669"/>
    <property type="project" value="TreeGrafter"/>
</dbReference>